<organism evidence="3">
    <name type="scientific">Opuntia streptacantha</name>
    <name type="common">Prickly pear cactus</name>
    <name type="synonym">Opuntia cardona</name>
    <dbReference type="NCBI Taxonomy" id="393608"/>
    <lineage>
        <taxon>Eukaryota</taxon>
        <taxon>Viridiplantae</taxon>
        <taxon>Streptophyta</taxon>
        <taxon>Embryophyta</taxon>
        <taxon>Tracheophyta</taxon>
        <taxon>Spermatophyta</taxon>
        <taxon>Magnoliopsida</taxon>
        <taxon>eudicotyledons</taxon>
        <taxon>Gunneridae</taxon>
        <taxon>Pentapetalae</taxon>
        <taxon>Caryophyllales</taxon>
        <taxon>Cactineae</taxon>
        <taxon>Cactaceae</taxon>
        <taxon>Opuntioideae</taxon>
        <taxon>Opuntia</taxon>
    </lineage>
</organism>
<feature type="signal peptide" evidence="2">
    <location>
        <begin position="1"/>
        <end position="32"/>
    </location>
</feature>
<sequence length="124" mass="14220">MASLPSYFNKFFFSLLLLLLCYLGCFIFTSHSKKNHPNPDDLRRKRKSPNHLPLSLSSSWALLKRVFSTTPKRDSKTSTVQCSTTLFPPPRSSRHSVHIPILGPEAVCVTIRVHRFKPHFTPEQ</sequence>
<evidence type="ECO:0000256" key="2">
    <source>
        <dbReference type="SAM" id="SignalP"/>
    </source>
</evidence>
<protein>
    <submittedName>
        <fullName evidence="3">Uncharacterized protein</fullName>
    </submittedName>
</protein>
<feature type="region of interest" description="Disordered" evidence="1">
    <location>
        <begin position="33"/>
        <end position="53"/>
    </location>
</feature>
<reference evidence="3" key="1">
    <citation type="journal article" date="2013" name="J. Plant Res.">
        <title>Effect of fungi and light on seed germination of three Opuntia species from semiarid lands of central Mexico.</title>
        <authorList>
            <person name="Delgado-Sanchez P."/>
            <person name="Jimenez-Bremont J.F."/>
            <person name="Guerrero-Gonzalez Mde L."/>
            <person name="Flores J."/>
        </authorList>
    </citation>
    <scope>NUCLEOTIDE SEQUENCE</scope>
    <source>
        <tissue evidence="3">Cladode</tissue>
    </source>
</reference>
<dbReference type="EMBL" id="GISG01243178">
    <property type="protein sequence ID" value="MBA4669360.1"/>
    <property type="molecule type" value="Transcribed_RNA"/>
</dbReference>
<name>A0A7C9EJ31_OPUST</name>
<feature type="region of interest" description="Disordered" evidence="1">
    <location>
        <begin position="73"/>
        <end position="94"/>
    </location>
</feature>
<evidence type="ECO:0000313" key="3">
    <source>
        <dbReference type="EMBL" id="MBA4669360.1"/>
    </source>
</evidence>
<feature type="compositionally biased region" description="Polar residues" evidence="1">
    <location>
        <begin position="77"/>
        <end position="86"/>
    </location>
</feature>
<keyword evidence="2" id="KW-0732">Signal</keyword>
<evidence type="ECO:0000256" key="1">
    <source>
        <dbReference type="SAM" id="MobiDB-lite"/>
    </source>
</evidence>
<accession>A0A7C9EJ31</accession>
<proteinExistence type="predicted"/>
<feature type="chain" id="PRO_5028384819" evidence="2">
    <location>
        <begin position="33"/>
        <end position="124"/>
    </location>
</feature>
<reference evidence="3" key="2">
    <citation type="submission" date="2020-07" db="EMBL/GenBank/DDBJ databases">
        <authorList>
            <person name="Vera ALvarez R."/>
            <person name="Arias-Moreno D.M."/>
            <person name="Jimenez-Jacinto V."/>
            <person name="Jimenez-Bremont J.F."/>
            <person name="Swaminathan K."/>
            <person name="Moose S.P."/>
            <person name="Guerrero-Gonzalez M.L."/>
            <person name="Marino-Ramirez L."/>
            <person name="Landsman D."/>
            <person name="Rodriguez-Kessler M."/>
            <person name="Delgado-Sanchez P."/>
        </authorList>
    </citation>
    <scope>NUCLEOTIDE SEQUENCE</scope>
    <source>
        <tissue evidence="3">Cladode</tissue>
    </source>
</reference>
<dbReference type="AlphaFoldDB" id="A0A7C9EJ31"/>